<sequence length="503" mass="56801">MDEPPRKRRKTSSPAQQESSPLRKPPRRPSFASPTKASLARNYPNLLPTRTPPREDARTRGKQAQGRAVDEAGRAGKVTDDGAEEVSELKSSPPQRRLEDQELPRQGVPFFPPSKRPSRPKGALRRSPLAPAPSGQRNQLTRPVEEALDGDGQHEKVKRPPVDLEVEKRKHEKMRLQLEVEELEAQIARCTNEIAAEQQRDTHDALLPSQRADFIKFITTVSGAQEQDERPPPVSTLLCSFLPFSSLTMPPLKQKLPEKPVASHRPIDLPDPLPYLQMFTSFDFSTQLGLPRAKVLPSSKRVYQKHTIDISGPQKLLMAQLAVDIDCLSNEVIDMHILRLPSWAERELGAFARSKAREMNLGVVCWAIDSFWDVATKRAAYWRKCEATFARLLPSQTATDAEYARPLNAKSTISRKDLSRHLGRDVLILQDEHVLFKINWRILFDWTGEAESNVDVECAVPTVWKEADANDAFRKIPETFDSLLRTKGAFEATRIMVALLFSR</sequence>
<evidence type="ECO:0000256" key="2">
    <source>
        <dbReference type="SAM" id="MobiDB-lite"/>
    </source>
</evidence>
<proteinExistence type="predicted"/>
<feature type="region of interest" description="Disordered" evidence="2">
    <location>
        <begin position="1"/>
        <end position="142"/>
    </location>
</feature>
<organism evidence="3 4">
    <name type="scientific">Didymella heteroderae</name>
    <dbReference type="NCBI Taxonomy" id="1769908"/>
    <lineage>
        <taxon>Eukaryota</taxon>
        <taxon>Fungi</taxon>
        <taxon>Dikarya</taxon>
        <taxon>Ascomycota</taxon>
        <taxon>Pezizomycotina</taxon>
        <taxon>Dothideomycetes</taxon>
        <taxon>Pleosporomycetidae</taxon>
        <taxon>Pleosporales</taxon>
        <taxon>Pleosporineae</taxon>
        <taxon>Didymellaceae</taxon>
        <taxon>Didymella</taxon>
    </lineage>
</organism>
<accession>A0A9P4WMM4</accession>
<gene>
    <name evidence="3" type="ORF">E8E12_005480</name>
</gene>
<dbReference type="EMBL" id="SWKV01000050">
    <property type="protein sequence ID" value="KAF3036448.1"/>
    <property type="molecule type" value="Genomic_DNA"/>
</dbReference>
<feature type="compositionally biased region" description="Basic and acidic residues" evidence="2">
    <location>
        <begin position="68"/>
        <end position="80"/>
    </location>
</feature>
<feature type="coiled-coil region" evidence="1">
    <location>
        <begin position="164"/>
        <end position="200"/>
    </location>
</feature>
<reference evidence="3" key="1">
    <citation type="submission" date="2019-04" db="EMBL/GenBank/DDBJ databases">
        <title>Sequencing of skin fungus with MAO and IRED activity.</title>
        <authorList>
            <person name="Marsaioli A.J."/>
            <person name="Bonatto J.M.C."/>
            <person name="Reis Junior O."/>
        </authorList>
    </citation>
    <scope>NUCLEOTIDE SEQUENCE</scope>
    <source>
        <strain evidence="3">28M1</strain>
    </source>
</reference>
<feature type="compositionally biased region" description="Basic residues" evidence="2">
    <location>
        <begin position="1"/>
        <end position="11"/>
    </location>
</feature>
<dbReference type="Proteomes" id="UP000758155">
    <property type="component" value="Unassembled WGS sequence"/>
</dbReference>
<protein>
    <submittedName>
        <fullName evidence="3">Uncharacterized protein</fullName>
    </submittedName>
</protein>
<dbReference type="OrthoDB" id="4160836at2759"/>
<keyword evidence="1" id="KW-0175">Coiled coil</keyword>
<evidence type="ECO:0000256" key="1">
    <source>
        <dbReference type="SAM" id="Coils"/>
    </source>
</evidence>
<evidence type="ECO:0000313" key="3">
    <source>
        <dbReference type="EMBL" id="KAF3036448.1"/>
    </source>
</evidence>
<keyword evidence="4" id="KW-1185">Reference proteome</keyword>
<comment type="caution">
    <text evidence="3">The sequence shown here is derived from an EMBL/GenBank/DDBJ whole genome shotgun (WGS) entry which is preliminary data.</text>
</comment>
<dbReference type="AlphaFoldDB" id="A0A9P4WMM4"/>
<name>A0A9P4WMM4_9PLEO</name>
<evidence type="ECO:0000313" key="4">
    <source>
        <dbReference type="Proteomes" id="UP000758155"/>
    </source>
</evidence>